<keyword evidence="1" id="KW-0472">Membrane</keyword>
<organism evidence="2 3">
    <name type="scientific">Candidatus Curtissbacteria bacterium RIFOXYA1_FULL_41_14</name>
    <dbReference type="NCBI Taxonomy" id="1797737"/>
    <lineage>
        <taxon>Bacteria</taxon>
        <taxon>Candidatus Curtissiibacteriota</taxon>
    </lineage>
</organism>
<evidence type="ECO:0000313" key="2">
    <source>
        <dbReference type="EMBL" id="OGE01456.1"/>
    </source>
</evidence>
<feature type="transmembrane region" description="Helical" evidence="1">
    <location>
        <begin position="54"/>
        <end position="87"/>
    </location>
</feature>
<dbReference type="Proteomes" id="UP000176751">
    <property type="component" value="Unassembled WGS sequence"/>
</dbReference>
<protein>
    <submittedName>
        <fullName evidence="2">Uncharacterized protein</fullName>
    </submittedName>
</protein>
<sequence length="219" mass="25762">MQFKTFFSFRSFYFLLLFIFLDLIVLALHLLLGYRTDFFNLDIENNLPTYYQSIKLLIVGFFLFVVFFKGRLIFLIPLAILLLYLGIDEIVQIHENFSSVIKNHFPSVAFTIENWIMALGYQSSRWVIYLAPFLLITLGYIFFTGLYAKLKKYDSFPSLAAGSILFLLVIVFEVINSWKGHSWFTYQILMTFEESFEMFGASSFAYAGYLEYLKYQRGE</sequence>
<feature type="transmembrane region" description="Helical" evidence="1">
    <location>
        <begin position="156"/>
        <end position="175"/>
    </location>
</feature>
<feature type="transmembrane region" description="Helical" evidence="1">
    <location>
        <begin position="12"/>
        <end position="34"/>
    </location>
</feature>
<accession>A0A1F5HBJ2</accession>
<dbReference type="AlphaFoldDB" id="A0A1F5HBJ2"/>
<dbReference type="STRING" id="1797737.A2196_03075"/>
<keyword evidence="1" id="KW-0812">Transmembrane</keyword>
<proteinExistence type="predicted"/>
<reference evidence="2 3" key="1">
    <citation type="journal article" date="2016" name="Nat. Commun.">
        <title>Thousands of microbial genomes shed light on interconnected biogeochemical processes in an aquifer system.</title>
        <authorList>
            <person name="Anantharaman K."/>
            <person name="Brown C.T."/>
            <person name="Hug L.A."/>
            <person name="Sharon I."/>
            <person name="Castelle C.J."/>
            <person name="Probst A.J."/>
            <person name="Thomas B.C."/>
            <person name="Singh A."/>
            <person name="Wilkins M.J."/>
            <person name="Karaoz U."/>
            <person name="Brodie E.L."/>
            <person name="Williams K.H."/>
            <person name="Hubbard S.S."/>
            <person name="Banfield J.F."/>
        </authorList>
    </citation>
    <scope>NUCLEOTIDE SEQUENCE [LARGE SCALE GENOMIC DNA]</scope>
</reference>
<feature type="transmembrane region" description="Helical" evidence="1">
    <location>
        <begin position="126"/>
        <end position="150"/>
    </location>
</feature>
<gene>
    <name evidence="2" type="ORF">A2196_03075</name>
</gene>
<evidence type="ECO:0000313" key="3">
    <source>
        <dbReference type="Proteomes" id="UP000176751"/>
    </source>
</evidence>
<comment type="caution">
    <text evidence="2">The sequence shown here is derived from an EMBL/GenBank/DDBJ whole genome shotgun (WGS) entry which is preliminary data.</text>
</comment>
<name>A0A1F5HBJ2_9BACT</name>
<keyword evidence="1" id="KW-1133">Transmembrane helix</keyword>
<dbReference type="EMBL" id="MFCA01000026">
    <property type="protein sequence ID" value="OGE01456.1"/>
    <property type="molecule type" value="Genomic_DNA"/>
</dbReference>
<evidence type="ECO:0000256" key="1">
    <source>
        <dbReference type="SAM" id="Phobius"/>
    </source>
</evidence>